<dbReference type="Gene3D" id="3.10.620.30">
    <property type="match status" value="1"/>
</dbReference>
<dbReference type="STRING" id="85558.T45_06684"/>
<dbReference type="Pfam" id="PF01841">
    <property type="entry name" value="Transglut_core"/>
    <property type="match status" value="1"/>
</dbReference>
<dbReference type="SUPFAM" id="SSF54001">
    <property type="entry name" value="Cysteine proteinases"/>
    <property type="match status" value="1"/>
</dbReference>
<dbReference type="GeneID" id="97406100"/>
<name>L7EYF5_STRT8</name>
<dbReference type="SMART" id="SM00460">
    <property type="entry name" value="TGc"/>
    <property type="match status" value="1"/>
</dbReference>
<dbReference type="AlphaFoldDB" id="L7EYF5"/>
<dbReference type="InterPro" id="IPR038765">
    <property type="entry name" value="Papain-like_cys_pep_sf"/>
</dbReference>
<organism evidence="2 3">
    <name type="scientific">Streptomyces turgidiscabies (strain Car8)</name>
    <dbReference type="NCBI Taxonomy" id="698760"/>
    <lineage>
        <taxon>Bacteria</taxon>
        <taxon>Bacillati</taxon>
        <taxon>Actinomycetota</taxon>
        <taxon>Actinomycetes</taxon>
        <taxon>Kitasatosporales</taxon>
        <taxon>Streptomycetaceae</taxon>
        <taxon>Streptomyces</taxon>
    </lineage>
</organism>
<evidence type="ECO:0000259" key="1">
    <source>
        <dbReference type="SMART" id="SM00460"/>
    </source>
</evidence>
<feature type="domain" description="Transglutaminase-like" evidence="1">
    <location>
        <begin position="98"/>
        <end position="162"/>
    </location>
</feature>
<dbReference type="EMBL" id="AEJB01000494">
    <property type="protein sequence ID" value="ELP63924.1"/>
    <property type="molecule type" value="Genomic_DNA"/>
</dbReference>
<dbReference type="PATRIC" id="fig|698760.3.peg.7195"/>
<protein>
    <submittedName>
        <fullName evidence="2">Transglutaminase-like protein</fullName>
    </submittedName>
</protein>
<gene>
    <name evidence="2" type="ORF">STRTUCAR8_04681</name>
</gene>
<proteinExistence type="predicted"/>
<dbReference type="InterPro" id="IPR002931">
    <property type="entry name" value="Transglutaminase-like"/>
</dbReference>
<sequence>MPSSRPALAPEVAAFYRTQSTFSDPGDLARLYADLPSDPAQLACTARDLMIHRVEGDLFRHTHPDDRLHHDADTRYLDDILRIVIARDGSPLTRRRAAGDRFVGVCRDFALLHCSLLRHSGVPARVRCGFADYFEAGGFHYDHVVTEYWDDTRGWLLADAQLADPEVTAAWYVDFDPMDVPRDRFQVAGQAWRDIRAGDADPATYGLHPPEEGPLHGEFFVAGNVRLDLAALNKVETLLWDIWGTEAGEDGRSMTDPLRELYDRVSLVVAPDSPGDVSFEAVRRIFAEEDGVRTPATVLQLSEYNPPRHVTLRPF</sequence>
<reference evidence="2 3" key="1">
    <citation type="journal article" date="2011" name="Plasmid">
        <title>Streptomyces turgidiscabies Car8 contains a modular pathogenicity island that shares virulence genes with other actinobacterial plant pathogens.</title>
        <authorList>
            <person name="Huguet-Tapia J.C."/>
            <person name="Badger J.H."/>
            <person name="Loria R."/>
            <person name="Pettis G.S."/>
        </authorList>
    </citation>
    <scope>NUCLEOTIDE SEQUENCE [LARGE SCALE GENOMIC DNA]</scope>
    <source>
        <strain evidence="2 3">Car8</strain>
    </source>
</reference>
<accession>L7EYF5</accession>
<dbReference type="RefSeq" id="WP_006381069.1">
    <property type="nucleotide sequence ID" value="NZ_AEJB01000494.1"/>
</dbReference>
<keyword evidence="3" id="KW-1185">Reference proteome</keyword>
<evidence type="ECO:0000313" key="2">
    <source>
        <dbReference type="EMBL" id="ELP63924.1"/>
    </source>
</evidence>
<comment type="caution">
    <text evidence="2">The sequence shown here is derived from an EMBL/GenBank/DDBJ whole genome shotgun (WGS) entry which is preliminary data.</text>
</comment>
<evidence type="ECO:0000313" key="3">
    <source>
        <dbReference type="Proteomes" id="UP000010931"/>
    </source>
</evidence>
<dbReference type="Proteomes" id="UP000010931">
    <property type="component" value="Unassembled WGS sequence"/>
</dbReference>